<evidence type="ECO:0000313" key="8">
    <source>
        <dbReference type="EMBL" id="EFO17953.1"/>
    </source>
</evidence>
<dbReference type="GO" id="GO:0046872">
    <property type="term" value="F:metal ion binding"/>
    <property type="evidence" value="ECO:0007669"/>
    <property type="project" value="UniProtKB-KW"/>
</dbReference>
<evidence type="ECO:0000256" key="5">
    <source>
        <dbReference type="ARBA" id="ARBA00023004"/>
    </source>
</evidence>
<evidence type="ECO:0000256" key="4">
    <source>
        <dbReference type="ARBA" id="ARBA00022723"/>
    </source>
</evidence>
<dbReference type="RefSeq" id="XP_003146117.1">
    <property type="nucleotide sequence ID" value="XM_003146069.1"/>
</dbReference>
<evidence type="ECO:0000256" key="6">
    <source>
        <dbReference type="RuleBase" id="RU000356"/>
    </source>
</evidence>
<dbReference type="PROSITE" id="PS01033">
    <property type="entry name" value="GLOBIN"/>
    <property type="match status" value="1"/>
</dbReference>
<dbReference type="Pfam" id="PF00042">
    <property type="entry name" value="Globin"/>
    <property type="match status" value="1"/>
</dbReference>
<evidence type="ECO:0000256" key="2">
    <source>
        <dbReference type="ARBA" id="ARBA00022617"/>
    </source>
</evidence>
<dbReference type="InterPro" id="IPR050532">
    <property type="entry name" value="Globin-like_OT"/>
</dbReference>
<gene>
    <name evidence="8" type="ORF">LOAG_10545</name>
</gene>
<dbReference type="SUPFAM" id="SSF46458">
    <property type="entry name" value="Globin-like"/>
    <property type="match status" value="1"/>
</dbReference>
<dbReference type="CTD" id="9947991"/>
<keyword evidence="5" id="KW-0408">Iron</keyword>
<proteinExistence type="inferred from homology"/>
<sequence length="216" mass="25722">MYSSSISEGLRNIDKNDINLLRQSWSVINRNLEKTGVNIFKMIFNQCPEAKYLFPFTDTSKKDSDFIRFHSLRFMQAIESIINSIENLNEIDPLLTNLGHVHGKLKERLDFKPEYWSVFRECTLYHFRRGLEKNNVIGKTRKLFGMLDSTHSNVDYLITLWGMLLDHMIEAMTTSFRADVRTRELNKNRWVQYEDEQNSNYFEEKKATMKMQRTKQ</sequence>
<dbReference type="OMA" id="RFMQAIE"/>
<dbReference type="OrthoDB" id="436496at2759"/>
<dbReference type="GeneID" id="9947991"/>
<evidence type="ECO:0000256" key="3">
    <source>
        <dbReference type="ARBA" id="ARBA00022621"/>
    </source>
</evidence>
<keyword evidence="4" id="KW-0479">Metal-binding</keyword>
<evidence type="ECO:0000256" key="1">
    <source>
        <dbReference type="ARBA" id="ARBA00022448"/>
    </source>
</evidence>
<accession>A0A1S0TPP6</accession>
<organism evidence="8">
    <name type="scientific">Loa loa</name>
    <name type="common">Eye worm</name>
    <name type="synonym">Filaria loa</name>
    <dbReference type="NCBI Taxonomy" id="7209"/>
    <lineage>
        <taxon>Eukaryota</taxon>
        <taxon>Metazoa</taxon>
        <taxon>Ecdysozoa</taxon>
        <taxon>Nematoda</taxon>
        <taxon>Chromadorea</taxon>
        <taxon>Rhabditida</taxon>
        <taxon>Spirurina</taxon>
        <taxon>Spiruromorpha</taxon>
        <taxon>Filarioidea</taxon>
        <taxon>Onchocercidae</taxon>
        <taxon>Loa</taxon>
    </lineage>
</organism>
<comment type="similarity">
    <text evidence="6">Belongs to the globin family.</text>
</comment>
<dbReference type="InterPro" id="IPR044399">
    <property type="entry name" value="Mb-like_M"/>
</dbReference>
<evidence type="ECO:0000259" key="7">
    <source>
        <dbReference type="PROSITE" id="PS01033"/>
    </source>
</evidence>
<feature type="domain" description="Globin" evidence="7">
    <location>
        <begin position="12"/>
        <end position="177"/>
    </location>
</feature>
<reference evidence="8" key="1">
    <citation type="submission" date="2012-04" db="EMBL/GenBank/DDBJ databases">
        <title>The Genome Sequence of Loa loa.</title>
        <authorList>
            <consortium name="The Broad Institute Genome Sequencing Platform"/>
            <consortium name="Broad Institute Genome Sequencing Center for Infectious Disease"/>
            <person name="Nutman T.B."/>
            <person name="Fink D.L."/>
            <person name="Russ C."/>
            <person name="Young S."/>
            <person name="Zeng Q."/>
            <person name="Gargeya S."/>
            <person name="Alvarado L."/>
            <person name="Berlin A."/>
            <person name="Chapman S.B."/>
            <person name="Chen Z."/>
            <person name="Freedman E."/>
            <person name="Gellesch M."/>
            <person name="Goldberg J."/>
            <person name="Griggs A."/>
            <person name="Gujja S."/>
            <person name="Heilman E.R."/>
            <person name="Heiman D."/>
            <person name="Howarth C."/>
            <person name="Mehta T."/>
            <person name="Neiman D."/>
            <person name="Pearson M."/>
            <person name="Roberts A."/>
            <person name="Saif S."/>
            <person name="Shea T."/>
            <person name="Shenoy N."/>
            <person name="Sisk P."/>
            <person name="Stolte C."/>
            <person name="Sykes S."/>
            <person name="White J."/>
            <person name="Yandava C."/>
            <person name="Haas B."/>
            <person name="Henn M.R."/>
            <person name="Nusbaum C."/>
            <person name="Birren B."/>
        </authorList>
    </citation>
    <scope>NUCLEOTIDE SEQUENCE [LARGE SCALE GENOMIC DNA]</scope>
</reference>
<dbReference type="PANTHER" id="PTHR46458:SF1">
    <property type="entry name" value="GEO09476P1"/>
    <property type="match status" value="1"/>
</dbReference>
<dbReference type="EMBL" id="JH712284">
    <property type="protein sequence ID" value="EFO17953.1"/>
    <property type="molecule type" value="Genomic_DNA"/>
</dbReference>
<dbReference type="CDD" id="cd01040">
    <property type="entry name" value="Mb-like"/>
    <property type="match status" value="1"/>
</dbReference>
<dbReference type="PANTHER" id="PTHR46458">
    <property type="entry name" value="BLR2807 PROTEIN"/>
    <property type="match status" value="1"/>
</dbReference>
<dbReference type="GO" id="GO:0005344">
    <property type="term" value="F:oxygen carrier activity"/>
    <property type="evidence" value="ECO:0007669"/>
    <property type="project" value="UniProtKB-KW"/>
</dbReference>
<dbReference type="GO" id="GO:0019825">
    <property type="term" value="F:oxygen binding"/>
    <property type="evidence" value="ECO:0007669"/>
    <property type="project" value="InterPro"/>
</dbReference>
<dbReference type="AlphaFoldDB" id="A0A1S0TPP6"/>
<keyword evidence="2 6" id="KW-0349">Heme</keyword>
<dbReference type="InterPro" id="IPR000971">
    <property type="entry name" value="Globin"/>
</dbReference>
<dbReference type="KEGG" id="loa:LOAG_10545"/>
<keyword evidence="3 6" id="KW-0561">Oxygen transport</keyword>
<keyword evidence="1 6" id="KW-0813">Transport</keyword>
<dbReference type="InterPro" id="IPR009050">
    <property type="entry name" value="Globin-like_sf"/>
</dbReference>
<dbReference type="InterPro" id="IPR012292">
    <property type="entry name" value="Globin/Proto"/>
</dbReference>
<dbReference type="Gene3D" id="1.10.490.10">
    <property type="entry name" value="Globins"/>
    <property type="match status" value="1"/>
</dbReference>
<protein>
    <recommendedName>
        <fullName evidence="7">Globin domain-containing protein</fullName>
    </recommendedName>
</protein>
<dbReference type="InParanoid" id="A0A1S0TPP6"/>
<name>A0A1S0TPP6_LOALO</name>
<dbReference type="GO" id="GO:0020037">
    <property type="term" value="F:heme binding"/>
    <property type="evidence" value="ECO:0007669"/>
    <property type="project" value="InterPro"/>
</dbReference>